<dbReference type="InterPro" id="IPR027417">
    <property type="entry name" value="P-loop_NTPase"/>
</dbReference>
<comment type="similarity">
    <text evidence="2">Belongs to the TsaE family.</text>
</comment>
<evidence type="ECO:0000256" key="6">
    <source>
        <dbReference type="ARBA" id="ARBA00022723"/>
    </source>
</evidence>
<evidence type="ECO:0000256" key="7">
    <source>
        <dbReference type="ARBA" id="ARBA00022741"/>
    </source>
</evidence>
<keyword evidence="11" id="KW-0812">Transmembrane</keyword>
<dbReference type="PANTHER" id="PTHR33540">
    <property type="entry name" value="TRNA THREONYLCARBAMOYLADENOSINE BIOSYNTHESIS PROTEIN TSAE"/>
    <property type="match status" value="1"/>
</dbReference>
<comment type="subcellular location">
    <subcellularLocation>
        <location evidence="1">Cytoplasm</location>
    </subcellularLocation>
</comment>
<evidence type="ECO:0000256" key="1">
    <source>
        <dbReference type="ARBA" id="ARBA00004496"/>
    </source>
</evidence>
<keyword evidence="11" id="KW-0472">Membrane</keyword>
<evidence type="ECO:0000256" key="4">
    <source>
        <dbReference type="ARBA" id="ARBA00022490"/>
    </source>
</evidence>
<dbReference type="SUPFAM" id="SSF52540">
    <property type="entry name" value="P-loop containing nucleoside triphosphate hydrolases"/>
    <property type="match status" value="1"/>
</dbReference>
<dbReference type="AlphaFoldDB" id="A3U9C6"/>
<evidence type="ECO:0000256" key="2">
    <source>
        <dbReference type="ARBA" id="ARBA00007599"/>
    </source>
</evidence>
<protein>
    <recommendedName>
        <fullName evidence="3">tRNA threonylcarbamoyladenosine biosynthesis protein TsaE</fullName>
    </recommendedName>
    <alternativeName>
        <fullName evidence="10">t(6)A37 threonylcarbamoyladenosine biosynthesis protein TsaE</fullName>
    </alternativeName>
</protein>
<keyword evidence="12" id="KW-1185">Reference proteome</keyword>
<evidence type="ECO:0000256" key="8">
    <source>
        <dbReference type="ARBA" id="ARBA00022840"/>
    </source>
</evidence>
<dbReference type="GO" id="GO:0005524">
    <property type="term" value="F:ATP binding"/>
    <property type="evidence" value="ECO:0007669"/>
    <property type="project" value="UniProtKB-KW"/>
</dbReference>
<dbReference type="Gene3D" id="3.40.50.300">
    <property type="entry name" value="P-loop containing nucleotide triphosphate hydrolases"/>
    <property type="match status" value="1"/>
</dbReference>
<dbReference type="STRING" id="216432.CA2559_10268"/>
<evidence type="ECO:0000256" key="3">
    <source>
        <dbReference type="ARBA" id="ARBA00019010"/>
    </source>
</evidence>
<dbReference type="RefSeq" id="WP_013187797.1">
    <property type="nucleotide sequence ID" value="NC_014230.1"/>
</dbReference>
<dbReference type="GO" id="GO:0005737">
    <property type="term" value="C:cytoplasm"/>
    <property type="evidence" value="ECO:0007669"/>
    <property type="project" value="UniProtKB-SubCell"/>
</dbReference>
<dbReference type="KEGG" id="cat:CA2559_10268"/>
<dbReference type="HOGENOM" id="CLU_087829_5_0_10"/>
<name>A3U9C6_CROAH</name>
<keyword evidence="7" id="KW-0547">Nucleotide-binding</keyword>
<dbReference type="GeneID" id="89453795"/>
<evidence type="ECO:0000256" key="10">
    <source>
        <dbReference type="ARBA" id="ARBA00032441"/>
    </source>
</evidence>
<evidence type="ECO:0000313" key="11">
    <source>
        <dbReference type="EMBL" id="EAP86412.1"/>
    </source>
</evidence>
<proteinExistence type="inferred from homology"/>
<keyword evidence="4" id="KW-0963">Cytoplasm</keyword>
<dbReference type="OrthoDB" id="9815896at2"/>
<reference evidence="11 12" key="1">
    <citation type="journal article" date="2010" name="J. Bacteriol.">
        <title>The complete genome sequence of Croceibacter atlanticus HTCC2559T.</title>
        <authorList>
            <person name="Oh H.M."/>
            <person name="Kang I."/>
            <person name="Ferriera S."/>
            <person name="Giovannoni S.J."/>
            <person name="Cho J.C."/>
        </authorList>
    </citation>
    <scope>NUCLEOTIDE SEQUENCE [LARGE SCALE GENOMIC DNA]</scope>
    <source>
        <strain evidence="12">ATCC BAA-628 / HTCC2559 / KCTC 12090</strain>
    </source>
</reference>
<dbReference type="EMBL" id="CP002046">
    <property type="protein sequence ID" value="EAP86412.1"/>
    <property type="molecule type" value="Genomic_DNA"/>
</dbReference>
<dbReference type="eggNOG" id="COG0802">
    <property type="taxonomic scope" value="Bacteria"/>
</dbReference>
<dbReference type="Proteomes" id="UP000002297">
    <property type="component" value="Chromosome"/>
</dbReference>
<dbReference type="NCBIfam" id="TIGR00150">
    <property type="entry name" value="T6A_YjeE"/>
    <property type="match status" value="1"/>
</dbReference>
<dbReference type="Pfam" id="PF02367">
    <property type="entry name" value="TsaE"/>
    <property type="match status" value="1"/>
</dbReference>
<evidence type="ECO:0000313" key="12">
    <source>
        <dbReference type="Proteomes" id="UP000002297"/>
    </source>
</evidence>
<evidence type="ECO:0000256" key="5">
    <source>
        <dbReference type="ARBA" id="ARBA00022694"/>
    </source>
</evidence>
<dbReference type="InterPro" id="IPR003442">
    <property type="entry name" value="T6A_TsaE"/>
</dbReference>
<evidence type="ECO:0000256" key="9">
    <source>
        <dbReference type="ARBA" id="ARBA00022842"/>
    </source>
</evidence>
<dbReference type="PANTHER" id="PTHR33540:SF2">
    <property type="entry name" value="TRNA THREONYLCARBAMOYLADENOSINE BIOSYNTHESIS PROTEIN TSAE"/>
    <property type="match status" value="1"/>
</dbReference>
<keyword evidence="6" id="KW-0479">Metal-binding</keyword>
<dbReference type="GO" id="GO:0046872">
    <property type="term" value="F:metal ion binding"/>
    <property type="evidence" value="ECO:0007669"/>
    <property type="project" value="UniProtKB-KW"/>
</dbReference>
<keyword evidence="9" id="KW-0460">Magnesium</keyword>
<keyword evidence="5" id="KW-0819">tRNA processing</keyword>
<organism evidence="11 12">
    <name type="scientific">Croceibacter atlanticus (strain ATCC BAA-628 / JCM 21780 / CIP 108009 / IAM 15332 / KCTC 12090 / HTCC2559)</name>
    <dbReference type="NCBI Taxonomy" id="216432"/>
    <lineage>
        <taxon>Bacteria</taxon>
        <taxon>Pseudomonadati</taxon>
        <taxon>Bacteroidota</taxon>
        <taxon>Flavobacteriia</taxon>
        <taxon>Flavobacteriales</taxon>
        <taxon>Flavobacteriaceae</taxon>
        <taxon>Croceibacter</taxon>
    </lineage>
</organism>
<dbReference type="GO" id="GO:0002949">
    <property type="term" value="P:tRNA threonylcarbamoyladenosine modification"/>
    <property type="evidence" value="ECO:0007669"/>
    <property type="project" value="InterPro"/>
</dbReference>
<keyword evidence="8" id="KW-0067">ATP-binding</keyword>
<gene>
    <name evidence="11" type="ordered locus">CA2559_10268</name>
</gene>
<sequence length="134" mass="15350">MTLTYKLSEIDDIAAQLIEMFKYKTILFEAEMGSGKTTLIKALASCLGVNDITGSPTFSLVNEYQGLTDKVYHFDLYRIEDEDELYDIGFEDYLTDNAYVFIEWPDIATPFLEDQVHTIKLLAINSDTRQLTLQ</sequence>
<accession>A3U9C6</accession>